<name>A0A0M6Y7Q5_9HYPH</name>
<sequence>MTNDTLSSVQLEVLSLDPLSAAIPLEDWQTLCAAALSPNPFFGPDFLRPFLEKMSKQAVRLVVVREQPGGRWLVAAPVGRRCFGLAVAVNTTWATEYAPLGTPLIHPDASAEAIAAFINAAREPGNALAIPYLPLHSQSATRLRAVGAGKKSVLAKSFRASHGAGATGKSQLAEADSGKRRKEMRRLMRRLGDHGKTSFRSLSGSDAIAGFEAFLELEASGWKGRSGTALGSQSGTADFARTAVANLASRNGVRIDQLWSGQTLVAALVLFQQSGKVYSWKIAFDEEFARYSPGAQIALQALKINLAIPGFRGADSLAIPGHSMIEPLWRGRLETGTMLFADGLKRSMCKTDLKLEQALRRAARALKKRLRS</sequence>
<feature type="region of interest" description="Disordered" evidence="1">
    <location>
        <begin position="162"/>
        <end position="181"/>
    </location>
</feature>
<dbReference type="AlphaFoldDB" id="A0A0M6Y7Q5"/>
<evidence type="ECO:0000313" key="3">
    <source>
        <dbReference type="EMBL" id="CTQ46125.1"/>
    </source>
</evidence>
<dbReference type="SUPFAM" id="SSF55729">
    <property type="entry name" value="Acyl-CoA N-acyltransferases (Nat)"/>
    <property type="match status" value="1"/>
</dbReference>
<dbReference type="STRING" id="187304.B0E33_13995"/>
<dbReference type="RefSeq" id="WP_055659838.1">
    <property type="nucleotide sequence ID" value="NZ_CXST01000003.1"/>
</dbReference>
<organism evidence="3 4">
    <name type="scientific">Roseibium aggregatum</name>
    <dbReference type="NCBI Taxonomy" id="187304"/>
    <lineage>
        <taxon>Bacteria</taxon>
        <taxon>Pseudomonadati</taxon>
        <taxon>Pseudomonadota</taxon>
        <taxon>Alphaproteobacteria</taxon>
        <taxon>Hyphomicrobiales</taxon>
        <taxon>Stappiaceae</taxon>
        <taxon>Roseibium</taxon>
    </lineage>
</organism>
<evidence type="ECO:0000259" key="2">
    <source>
        <dbReference type="Pfam" id="PF13480"/>
    </source>
</evidence>
<keyword evidence="4" id="KW-1185">Reference proteome</keyword>
<dbReference type="InterPro" id="IPR016181">
    <property type="entry name" value="Acyl_CoA_acyltransferase"/>
</dbReference>
<evidence type="ECO:0000256" key="1">
    <source>
        <dbReference type="SAM" id="MobiDB-lite"/>
    </source>
</evidence>
<gene>
    <name evidence="3" type="ORF">LAL4801_04581</name>
</gene>
<protein>
    <submittedName>
        <fullName evidence="3">Protein involved in cellulose biosynthesis (CelD)</fullName>
    </submittedName>
</protein>
<evidence type="ECO:0000313" key="4">
    <source>
        <dbReference type="Proteomes" id="UP000048926"/>
    </source>
</evidence>
<dbReference type="Pfam" id="PF13480">
    <property type="entry name" value="Acetyltransf_6"/>
    <property type="match status" value="1"/>
</dbReference>
<proteinExistence type="predicted"/>
<accession>A0A0M6Y7Q5</accession>
<reference evidence="4" key="1">
    <citation type="submission" date="2015-07" db="EMBL/GenBank/DDBJ databases">
        <authorList>
            <person name="Rodrigo-Torres Lidia"/>
            <person name="Arahal R.David."/>
        </authorList>
    </citation>
    <scope>NUCLEOTIDE SEQUENCE [LARGE SCALE GENOMIC DNA]</scope>
    <source>
        <strain evidence="4">CECT 4801</strain>
    </source>
</reference>
<dbReference type="Proteomes" id="UP000048926">
    <property type="component" value="Unassembled WGS sequence"/>
</dbReference>
<feature type="domain" description="BioF2-like acetyltransferase" evidence="2">
    <location>
        <begin position="179"/>
        <end position="301"/>
    </location>
</feature>
<dbReference type="InterPro" id="IPR038740">
    <property type="entry name" value="BioF2-like_GNAT_dom"/>
</dbReference>
<dbReference type="EMBL" id="CXST01000003">
    <property type="protein sequence ID" value="CTQ46125.1"/>
    <property type="molecule type" value="Genomic_DNA"/>
</dbReference>
<dbReference type="OrthoDB" id="213519at2"/>